<dbReference type="InterPro" id="IPR050556">
    <property type="entry name" value="Type_II_TA_system_RNase"/>
</dbReference>
<dbReference type="GO" id="GO:0090729">
    <property type="term" value="F:toxin activity"/>
    <property type="evidence" value="ECO:0007669"/>
    <property type="project" value="UniProtKB-KW"/>
</dbReference>
<evidence type="ECO:0000313" key="11">
    <source>
        <dbReference type="EMBL" id="UTY34571.1"/>
    </source>
</evidence>
<dbReference type="Proteomes" id="UP001058682">
    <property type="component" value="Chromosome"/>
</dbReference>
<proteinExistence type="inferred from homology"/>
<dbReference type="PANTHER" id="PTHR33653">
    <property type="entry name" value="RIBONUCLEASE VAPC2"/>
    <property type="match status" value="1"/>
</dbReference>
<organism evidence="11 12">
    <name type="scientific">Treponema putidum</name>
    <dbReference type="NCBI Taxonomy" id="221027"/>
    <lineage>
        <taxon>Bacteria</taxon>
        <taxon>Pseudomonadati</taxon>
        <taxon>Spirochaetota</taxon>
        <taxon>Spirochaetia</taxon>
        <taxon>Spirochaetales</taxon>
        <taxon>Treponemataceae</taxon>
        <taxon>Treponema</taxon>
    </lineage>
</organism>
<dbReference type="GO" id="GO:0016787">
    <property type="term" value="F:hydrolase activity"/>
    <property type="evidence" value="ECO:0007669"/>
    <property type="project" value="UniProtKB-KW"/>
</dbReference>
<dbReference type="InterPro" id="IPR022907">
    <property type="entry name" value="VapC_family"/>
</dbReference>
<accession>A0AAE9MXM2</accession>
<comment type="function">
    <text evidence="8">Toxic component of a toxin-antitoxin (TA) system. An RNase.</text>
</comment>
<dbReference type="GO" id="GO:0004540">
    <property type="term" value="F:RNA nuclease activity"/>
    <property type="evidence" value="ECO:0007669"/>
    <property type="project" value="InterPro"/>
</dbReference>
<dbReference type="Gene3D" id="3.40.50.1010">
    <property type="entry name" value="5'-nuclease"/>
    <property type="match status" value="1"/>
</dbReference>
<evidence type="ECO:0000256" key="3">
    <source>
        <dbReference type="ARBA" id="ARBA00022722"/>
    </source>
</evidence>
<evidence type="ECO:0000256" key="7">
    <source>
        <dbReference type="ARBA" id="ARBA00038093"/>
    </source>
</evidence>
<evidence type="ECO:0000313" key="13">
    <source>
        <dbReference type="Proteomes" id="UP001059401"/>
    </source>
</evidence>
<keyword evidence="4 8" id="KW-0479">Metal-binding</keyword>
<dbReference type="InterPro" id="IPR029060">
    <property type="entry name" value="PIN-like_dom_sf"/>
</dbReference>
<protein>
    <recommendedName>
        <fullName evidence="8">Ribonuclease VapC</fullName>
        <shortName evidence="8">RNase VapC</shortName>
        <ecNumber evidence="8">3.1.-.-</ecNumber>
    </recommendedName>
    <alternativeName>
        <fullName evidence="8">Toxin VapC</fullName>
    </alternativeName>
</protein>
<gene>
    <name evidence="8" type="primary">vapC</name>
    <name evidence="11" type="ORF">E4N74_11560</name>
    <name evidence="10" type="ORF">E4N76_12585</name>
</gene>
<evidence type="ECO:0000256" key="8">
    <source>
        <dbReference type="HAMAP-Rule" id="MF_00265"/>
    </source>
</evidence>
<evidence type="ECO:0000313" key="12">
    <source>
        <dbReference type="Proteomes" id="UP001058682"/>
    </source>
</evidence>
<dbReference type="Proteomes" id="UP001059401">
    <property type="component" value="Chromosome"/>
</dbReference>
<evidence type="ECO:0000256" key="1">
    <source>
        <dbReference type="ARBA" id="ARBA00001946"/>
    </source>
</evidence>
<evidence type="ECO:0000313" key="10">
    <source>
        <dbReference type="EMBL" id="UTY29710.1"/>
    </source>
</evidence>
<dbReference type="EC" id="3.1.-.-" evidence="8"/>
<dbReference type="EMBL" id="CP038804">
    <property type="protein sequence ID" value="UTY34571.1"/>
    <property type="molecule type" value="Genomic_DNA"/>
</dbReference>
<dbReference type="EMBL" id="CP038802">
    <property type="protein sequence ID" value="UTY29710.1"/>
    <property type="molecule type" value="Genomic_DNA"/>
</dbReference>
<dbReference type="PANTHER" id="PTHR33653:SF1">
    <property type="entry name" value="RIBONUCLEASE VAPC2"/>
    <property type="match status" value="1"/>
</dbReference>
<comment type="cofactor">
    <cofactor evidence="1 8">
        <name>Mg(2+)</name>
        <dbReference type="ChEBI" id="CHEBI:18420"/>
    </cofactor>
</comment>
<reference evidence="11" key="1">
    <citation type="submission" date="2019-04" db="EMBL/GenBank/DDBJ databases">
        <title>Whole genome sequencing of oral phylogroup 2 treponemes.</title>
        <authorList>
            <person name="Chan Y."/>
            <person name="Zeng H.H."/>
            <person name="Yu X.L."/>
            <person name="Leung W.K."/>
            <person name="Watt R.M."/>
        </authorList>
    </citation>
    <scope>NUCLEOTIDE SEQUENCE</scope>
    <source>
        <strain evidence="11">OMZ 835</strain>
        <strain evidence="10">OMZ 847</strain>
    </source>
</reference>
<feature type="domain" description="PIN" evidence="9">
    <location>
        <begin position="8"/>
        <end position="115"/>
    </location>
</feature>
<evidence type="ECO:0000256" key="6">
    <source>
        <dbReference type="ARBA" id="ARBA00022842"/>
    </source>
</evidence>
<keyword evidence="6 8" id="KW-0460">Magnesium</keyword>
<comment type="similarity">
    <text evidence="7 8">Belongs to the PINc/VapC protein family.</text>
</comment>
<keyword evidence="8" id="KW-0800">Toxin</keyword>
<dbReference type="HAMAP" id="MF_00265">
    <property type="entry name" value="VapC_Nob1"/>
    <property type="match status" value="1"/>
</dbReference>
<dbReference type="AlphaFoldDB" id="A0AAE9MXM2"/>
<evidence type="ECO:0000256" key="5">
    <source>
        <dbReference type="ARBA" id="ARBA00022801"/>
    </source>
</evidence>
<keyword evidence="13" id="KW-1185">Reference proteome</keyword>
<evidence type="ECO:0000256" key="4">
    <source>
        <dbReference type="ARBA" id="ARBA00022723"/>
    </source>
</evidence>
<keyword evidence="5 8" id="KW-0378">Hydrolase</keyword>
<evidence type="ECO:0000256" key="2">
    <source>
        <dbReference type="ARBA" id="ARBA00022649"/>
    </source>
</evidence>
<name>A0AAE9MXM2_9SPIR</name>
<keyword evidence="3 8" id="KW-0540">Nuclease</keyword>
<feature type="binding site" evidence="8">
    <location>
        <position position="11"/>
    </location>
    <ligand>
        <name>Mg(2+)</name>
        <dbReference type="ChEBI" id="CHEBI:18420"/>
    </ligand>
</feature>
<dbReference type="CDD" id="cd18741">
    <property type="entry name" value="PIN_VapC4-5_FitB-like"/>
    <property type="match status" value="1"/>
</dbReference>
<dbReference type="Pfam" id="PF01850">
    <property type="entry name" value="PIN"/>
    <property type="match status" value="1"/>
</dbReference>
<dbReference type="InterPro" id="IPR002716">
    <property type="entry name" value="PIN_dom"/>
</dbReference>
<evidence type="ECO:0000259" key="9">
    <source>
        <dbReference type="Pfam" id="PF01850"/>
    </source>
</evidence>
<dbReference type="SUPFAM" id="SSF88723">
    <property type="entry name" value="PIN domain-like"/>
    <property type="match status" value="1"/>
</dbReference>
<feature type="binding site" evidence="8">
    <location>
        <position position="97"/>
    </location>
    <ligand>
        <name>Mg(2+)</name>
        <dbReference type="ChEBI" id="CHEBI:18420"/>
    </ligand>
</feature>
<keyword evidence="2 8" id="KW-1277">Toxin-antitoxin system</keyword>
<dbReference type="GO" id="GO:0000287">
    <property type="term" value="F:magnesium ion binding"/>
    <property type="evidence" value="ECO:0007669"/>
    <property type="project" value="UniProtKB-UniRule"/>
</dbReference>
<sequence>MEAFLMIYLCDTCVLIDYLRGKTEVQQKLEQDKGLGLGMSSITYMELMVGALNKREVGIIKKAFSDFEIVEISELISVKARSLIEKYTKSHGLLIPDALIGATALEFGLPLYTTNIKDFQFISDLVLV</sequence>